<organism evidence="1">
    <name type="scientific">candidate division WOR-3 bacterium</name>
    <dbReference type="NCBI Taxonomy" id="2052148"/>
    <lineage>
        <taxon>Bacteria</taxon>
        <taxon>Bacteria division WOR-3</taxon>
    </lineage>
</organism>
<evidence type="ECO:0000313" key="1">
    <source>
        <dbReference type="EMBL" id="HGB36413.1"/>
    </source>
</evidence>
<gene>
    <name evidence="1" type="ORF">ENV38_05880</name>
</gene>
<protein>
    <submittedName>
        <fullName evidence="1">Uncharacterized protein</fullName>
    </submittedName>
</protein>
<accession>A0A7V3KPD6</accession>
<comment type="caution">
    <text evidence="1">The sequence shown here is derived from an EMBL/GenBank/DDBJ whole genome shotgun (WGS) entry which is preliminary data.</text>
</comment>
<dbReference type="AlphaFoldDB" id="A0A7V3KPD6"/>
<name>A0A7V3KPD6_UNCW3</name>
<reference evidence="1" key="1">
    <citation type="journal article" date="2020" name="mSystems">
        <title>Genome- and Community-Level Interaction Insights into Carbon Utilization and Element Cycling Functions of Hydrothermarchaeota in Hydrothermal Sediment.</title>
        <authorList>
            <person name="Zhou Z."/>
            <person name="Liu Y."/>
            <person name="Xu W."/>
            <person name="Pan J."/>
            <person name="Luo Z.H."/>
            <person name="Li M."/>
        </authorList>
    </citation>
    <scope>NUCLEOTIDE SEQUENCE [LARGE SCALE GENOMIC DNA]</scope>
    <source>
        <strain evidence="1">SpSt-754</strain>
    </source>
</reference>
<sequence>MEKGTFSSEKIVDFLREIKSKYKTGGVWISRKLGKRWSFLVGIEPEGTSPPCFLEINDDFALFCEDGELLKRDWDSVKRKLQEMLYADRT</sequence>
<proteinExistence type="predicted"/>
<dbReference type="EMBL" id="DTGD01000221">
    <property type="protein sequence ID" value="HGB36413.1"/>
    <property type="molecule type" value="Genomic_DNA"/>
</dbReference>